<keyword evidence="2" id="KW-0611">Plant defense</keyword>
<evidence type="ECO:0000313" key="5">
    <source>
        <dbReference type="EMBL" id="KAL3332567.1"/>
    </source>
</evidence>
<evidence type="ECO:0000313" key="6">
    <source>
        <dbReference type="Proteomes" id="UP001627284"/>
    </source>
</evidence>
<dbReference type="Pfam" id="PF23247">
    <property type="entry name" value="LRR_RPS2"/>
    <property type="match status" value="1"/>
</dbReference>
<dbReference type="InterPro" id="IPR050905">
    <property type="entry name" value="Plant_NBS-LRR"/>
</dbReference>
<evidence type="ECO:0000259" key="4">
    <source>
        <dbReference type="Pfam" id="PF23598"/>
    </source>
</evidence>
<name>A0ABD2RL41_9SOLN</name>
<sequence>MHDVVRAMTITIASEGEHNFMVSHHVNSEEFPRRTSYEHFSHMPIVANKFDELSRPIVCPKLKHLMLKLCFKKPFKLQDNFFNDMGELNVLSLSGYVDSILPFPASIKRLSSLRTLCLSNLRLDDISIIGELVTLEILSIRDSQLEELPMEIGKLTNLIMLELRNENKELERISAGVLSSLVQLEKLYMVGVEYCSYSTLRELESLPRLTSLTLSRCSGDVIYSNLSLSSKLAWYALTVGGAFIVTSSMDDYEKIISLEVTETAQLDDWICHLLKESEFVDSTGDGSNNVLTELQLNEFQNIKCLRLSYCKLVTHLLNISRRIHEVIKFLNLYDLKLESLECLTHFCNTTVEGIEFPRLRKMLFHYLPEFQNFWPTANNSITHSSPLFDEKVCCPRLEELYINGANNISALCSHQLPAAYFSKLETLYVANCGKLRNLMPPSVTRGLLNLQKLEIRDCLSMEEVITKEKQQGEGIMTLFPLLEKLTFTRFLSWGVSF</sequence>
<dbReference type="Proteomes" id="UP001627284">
    <property type="component" value="Unassembled WGS sequence"/>
</dbReference>
<keyword evidence="6" id="KW-1185">Reference proteome</keyword>
<gene>
    <name evidence="5" type="ORF">AABB24_032908</name>
</gene>
<evidence type="ECO:0000256" key="2">
    <source>
        <dbReference type="ARBA" id="ARBA00022821"/>
    </source>
</evidence>
<reference evidence="5 6" key="1">
    <citation type="submission" date="2024-05" db="EMBL/GenBank/DDBJ databases">
        <title>De novo assembly of an allotetraploid wild potato.</title>
        <authorList>
            <person name="Hosaka A.J."/>
        </authorList>
    </citation>
    <scope>NUCLEOTIDE SEQUENCE [LARGE SCALE GENOMIC DNA]</scope>
    <source>
        <tissue evidence="5">Young leaves</tissue>
    </source>
</reference>
<dbReference type="AlphaFoldDB" id="A0ABD2RL41"/>
<comment type="caution">
    <text evidence="5">The sequence shown here is derived from an EMBL/GenBank/DDBJ whole genome shotgun (WGS) entry which is preliminary data.</text>
</comment>
<dbReference type="InterPro" id="IPR032675">
    <property type="entry name" value="LRR_dom_sf"/>
</dbReference>
<dbReference type="PANTHER" id="PTHR33463:SF198">
    <property type="entry name" value="RPP4C3"/>
    <property type="match status" value="1"/>
</dbReference>
<evidence type="ECO:0000259" key="3">
    <source>
        <dbReference type="Pfam" id="PF23247"/>
    </source>
</evidence>
<proteinExistence type="predicted"/>
<protein>
    <submittedName>
        <fullName evidence="5">Uncharacterized protein</fullName>
    </submittedName>
</protein>
<evidence type="ECO:0000256" key="1">
    <source>
        <dbReference type="ARBA" id="ARBA00022737"/>
    </source>
</evidence>
<accession>A0ABD2RL41</accession>
<feature type="domain" description="Disease resistance R13L4/SHOC-2-like LRR" evidence="4">
    <location>
        <begin position="88"/>
        <end position="215"/>
    </location>
</feature>
<dbReference type="SUPFAM" id="SSF52058">
    <property type="entry name" value="L domain-like"/>
    <property type="match status" value="1"/>
</dbReference>
<dbReference type="EMBL" id="JBJKTR010000019">
    <property type="protein sequence ID" value="KAL3332567.1"/>
    <property type="molecule type" value="Genomic_DNA"/>
</dbReference>
<dbReference type="InterPro" id="IPR055414">
    <property type="entry name" value="LRR_R13L4/SHOC2-like"/>
</dbReference>
<dbReference type="Pfam" id="PF23598">
    <property type="entry name" value="LRR_14"/>
    <property type="match status" value="1"/>
</dbReference>
<dbReference type="InterPro" id="IPR057135">
    <property type="entry name" value="At4g27190-like_LRR"/>
</dbReference>
<organism evidence="5 6">
    <name type="scientific">Solanum stoloniferum</name>
    <dbReference type="NCBI Taxonomy" id="62892"/>
    <lineage>
        <taxon>Eukaryota</taxon>
        <taxon>Viridiplantae</taxon>
        <taxon>Streptophyta</taxon>
        <taxon>Embryophyta</taxon>
        <taxon>Tracheophyta</taxon>
        <taxon>Spermatophyta</taxon>
        <taxon>Magnoliopsida</taxon>
        <taxon>eudicotyledons</taxon>
        <taxon>Gunneridae</taxon>
        <taxon>Pentapetalae</taxon>
        <taxon>asterids</taxon>
        <taxon>lamiids</taxon>
        <taxon>Solanales</taxon>
        <taxon>Solanaceae</taxon>
        <taxon>Solanoideae</taxon>
        <taxon>Solaneae</taxon>
        <taxon>Solanum</taxon>
    </lineage>
</organism>
<keyword evidence="1" id="KW-0677">Repeat</keyword>
<dbReference type="Gene3D" id="3.80.10.10">
    <property type="entry name" value="Ribonuclease Inhibitor"/>
    <property type="match status" value="2"/>
</dbReference>
<feature type="domain" description="Disease resistance protein At4g27190-like leucine-rich repeats" evidence="3">
    <location>
        <begin position="398"/>
        <end position="477"/>
    </location>
</feature>
<dbReference type="PANTHER" id="PTHR33463">
    <property type="entry name" value="NB-ARC DOMAIN-CONTAINING PROTEIN-RELATED"/>
    <property type="match status" value="1"/>
</dbReference>